<proteinExistence type="predicted"/>
<dbReference type="OrthoDB" id="5394254at2759"/>
<evidence type="ECO:0000313" key="4">
    <source>
        <dbReference type="Proteomes" id="UP000028545"/>
    </source>
</evidence>
<evidence type="ECO:0000256" key="2">
    <source>
        <dbReference type="SAM" id="Phobius"/>
    </source>
</evidence>
<name>A0A084GHS7_PSEDA</name>
<feature type="transmembrane region" description="Helical" evidence="2">
    <location>
        <begin position="51"/>
        <end position="71"/>
    </location>
</feature>
<dbReference type="KEGG" id="sapo:SAPIO_CDS0225"/>
<organism evidence="3 4">
    <name type="scientific">Pseudallescheria apiosperma</name>
    <name type="common">Scedosporium apiospermum</name>
    <dbReference type="NCBI Taxonomy" id="563466"/>
    <lineage>
        <taxon>Eukaryota</taxon>
        <taxon>Fungi</taxon>
        <taxon>Dikarya</taxon>
        <taxon>Ascomycota</taxon>
        <taxon>Pezizomycotina</taxon>
        <taxon>Sordariomycetes</taxon>
        <taxon>Hypocreomycetidae</taxon>
        <taxon>Microascales</taxon>
        <taxon>Microascaceae</taxon>
        <taxon>Scedosporium</taxon>
    </lineage>
</organism>
<sequence length="347" mass="36471">MVELRPRTAKGAVARAEKPENIRQRTDDNEGGDDSTHADTAAHATKLPTPLQFPIVAVLSLVLSSLGYAFLGAVTGGDLAAVARSTDDWRDVVVLTGWRILVLGIGWFGKLDSFDLAALNILSHGPALYLLVTFYNVSAASALSALTIDALSTAIPFQLLRPVSSAHTAAEDAPNQEIVADPAIQVYTASLSAVVYGATLLSSLKTFLPRVLAVHFDSIKTLIPAYDATWLTVAPAALVAGIAARVFIFTPFAATPKKTEDARLGDFDPAAATLSETAAYNLWGYTAKAKVGILRVAVAVVVTYVDTYLQCAKVVDGVEPEGARVYAAVWASAALFSGLGLGLVGRT</sequence>
<comment type="caution">
    <text evidence="3">The sequence shown here is derived from an EMBL/GenBank/DDBJ whole genome shotgun (WGS) entry which is preliminary data.</text>
</comment>
<dbReference type="Proteomes" id="UP000028545">
    <property type="component" value="Unassembled WGS sequence"/>
</dbReference>
<dbReference type="RefSeq" id="XP_016646688.1">
    <property type="nucleotide sequence ID" value="XM_016783055.1"/>
</dbReference>
<evidence type="ECO:0000313" key="3">
    <source>
        <dbReference type="EMBL" id="KEZ46889.1"/>
    </source>
</evidence>
<keyword evidence="2" id="KW-0812">Transmembrane</keyword>
<feature type="transmembrane region" description="Helical" evidence="2">
    <location>
        <begin position="92"/>
        <end position="109"/>
    </location>
</feature>
<evidence type="ECO:0000256" key="1">
    <source>
        <dbReference type="SAM" id="MobiDB-lite"/>
    </source>
</evidence>
<keyword evidence="2" id="KW-1133">Transmembrane helix</keyword>
<dbReference type="GeneID" id="27718377"/>
<feature type="transmembrane region" description="Helical" evidence="2">
    <location>
        <begin position="228"/>
        <end position="248"/>
    </location>
</feature>
<protein>
    <submittedName>
        <fullName evidence="3">Uncharacterized protein</fullName>
    </submittedName>
</protein>
<dbReference type="OMA" id="YLLTTFY"/>
<feature type="compositionally biased region" description="Basic and acidic residues" evidence="1">
    <location>
        <begin position="15"/>
        <end position="28"/>
    </location>
</feature>
<dbReference type="HOGENOM" id="CLU_042059_1_1_1"/>
<feature type="region of interest" description="Disordered" evidence="1">
    <location>
        <begin position="1"/>
        <end position="38"/>
    </location>
</feature>
<dbReference type="AlphaFoldDB" id="A0A084GHS7"/>
<reference evidence="3 4" key="1">
    <citation type="journal article" date="2014" name="Genome Announc.">
        <title>Draft genome sequence of the pathogenic fungus Scedosporium apiospermum.</title>
        <authorList>
            <person name="Vandeputte P."/>
            <person name="Ghamrawi S."/>
            <person name="Rechenmann M."/>
            <person name="Iltis A."/>
            <person name="Giraud S."/>
            <person name="Fleury M."/>
            <person name="Thornton C."/>
            <person name="Delhaes L."/>
            <person name="Meyer W."/>
            <person name="Papon N."/>
            <person name="Bouchara J.P."/>
        </authorList>
    </citation>
    <scope>NUCLEOTIDE SEQUENCE [LARGE SCALE GENOMIC DNA]</scope>
    <source>
        <strain evidence="3 4">IHEM 14462</strain>
    </source>
</reference>
<dbReference type="VEuPathDB" id="FungiDB:SAPIO_CDS0225"/>
<keyword evidence="2" id="KW-0472">Membrane</keyword>
<gene>
    <name evidence="3" type="ORF">SAPIO_CDS0225</name>
</gene>
<keyword evidence="4" id="KW-1185">Reference proteome</keyword>
<accession>A0A084GHS7</accession>
<dbReference type="EMBL" id="JOWA01000011">
    <property type="protein sequence ID" value="KEZ46889.1"/>
    <property type="molecule type" value="Genomic_DNA"/>
</dbReference>
<feature type="transmembrane region" description="Helical" evidence="2">
    <location>
        <begin position="325"/>
        <end position="344"/>
    </location>
</feature>